<reference evidence="1 2" key="1">
    <citation type="submission" date="2015-01" db="EMBL/GenBank/DDBJ databases">
        <title>Evolution of Trichinella species and genotypes.</title>
        <authorList>
            <person name="Korhonen P.K."/>
            <person name="Edoardo P."/>
            <person name="Giuseppe L.R."/>
            <person name="Gasser R.B."/>
        </authorList>
    </citation>
    <scope>NUCLEOTIDE SEQUENCE [LARGE SCALE GENOMIC DNA]</scope>
    <source>
        <strain evidence="1">ISS1029</strain>
    </source>
</reference>
<name>A0A0V1GB85_9BILA</name>
<comment type="caution">
    <text evidence="1">The sequence shown here is derived from an EMBL/GenBank/DDBJ whole genome shotgun (WGS) entry which is preliminary data.</text>
</comment>
<proteinExistence type="predicted"/>
<keyword evidence="2" id="KW-1185">Reference proteome</keyword>
<organism evidence="1 2">
    <name type="scientific">Trichinella zimbabwensis</name>
    <dbReference type="NCBI Taxonomy" id="268475"/>
    <lineage>
        <taxon>Eukaryota</taxon>
        <taxon>Metazoa</taxon>
        <taxon>Ecdysozoa</taxon>
        <taxon>Nematoda</taxon>
        <taxon>Enoplea</taxon>
        <taxon>Dorylaimia</taxon>
        <taxon>Trichinellida</taxon>
        <taxon>Trichinellidae</taxon>
        <taxon>Trichinella</taxon>
    </lineage>
</organism>
<evidence type="ECO:0000313" key="2">
    <source>
        <dbReference type="Proteomes" id="UP000055024"/>
    </source>
</evidence>
<accession>A0A0V1GB85</accession>
<gene>
    <name evidence="1" type="ORF">T11_10345</name>
</gene>
<dbReference type="Proteomes" id="UP000055024">
    <property type="component" value="Unassembled WGS sequence"/>
</dbReference>
<evidence type="ECO:0000313" key="1">
    <source>
        <dbReference type="EMBL" id="KRY95540.1"/>
    </source>
</evidence>
<protein>
    <submittedName>
        <fullName evidence="1">Uncharacterized protein</fullName>
    </submittedName>
</protein>
<dbReference type="EMBL" id="JYDP01003686">
    <property type="protein sequence ID" value="KRY95540.1"/>
    <property type="molecule type" value="Genomic_DNA"/>
</dbReference>
<sequence>MRICRDIAKNGLYLHFIDIYKEISNYASKLK</sequence>
<dbReference type="AlphaFoldDB" id="A0A0V1GB85"/>